<dbReference type="GO" id="GO:0005737">
    <property type="term" value="C:cytoplasm"/>
    <property type="evidence" value="ECO:0007669"/>
    <property type="project" value="UniProtKB-SubCell"/>
</dbReference>
<dbReference type="PROSITE" id="PS51981">
    <property type="entry name" value="ZF_RZ"/>
    <property type="match status" value="1"/>
</dbReference>
<dbReference type="GO" id="GO:0008270">
    <property type="term" value="F:zinc ion binding"/>
    <property type="evidence" value="ECO:0007669"/>
    <property type="project" value="UniProtKB-KW"/>
</dbReference>
<dbReference type="OMA" id="CKRPVRQ"/>
<feature type="domain" description="RZ-type" evidence="7">
    <location>
        <begin position="341"/>
        <end position="417"/>
    </location>
</feature>
<name>A0A1U7LSF9_NEOID</name>
<dbReference type="Proteomes" id="UP000186594">
    <property type="component" value="Unassembled WGS sequence"/>
</dbReference>
<evidence type="ECO:0000256" key="4">
    <source>
        <dbReference type="ARBA" id="ARBA00022771"/>
    </source>
</evidence>
<keyword evidence="2" id="KW-0963">Cytoplasm</keyword>
<keyword evidence="9" id="KW-1185">Reference proteome</keyword>
<evidence type="ECO:0000313" key="8">
    <source>
        <dbReference type="EMBL" id="OLL25605.1"/>
    </source>
</evidence>
<evidence type="ECO:0000259" key="7">
    <source>
        <dbReference type="PROSITE" id="PS51981"/>
    </source>
</evidence>
<proteinExistence type="predicted"/>
<dbReference type="OrthoDB" id="2423195at2759"/>
<sequence>MILFETFEHIDLDMQPVLILKCGHIFTAESLDQIARMDFAYKVDNQLGATSLKYMDSTFQRLQNCPSCRGSLVGVKRYGRINNRAITDGIHRKYYEDLALGFVSLSKNFEKVVQDMETNSIRFHVQLRALRTVEKARSLLERHLLPLVRFQKSLEKYIHSAIEESQPQQKLYQACISFILQDSEDGFTEYIEVRPPDLKFAVQGKCLRLQAYLTTALELLKMKNLNHLILEPWIAEITGEFLCNGLEASAEYADHVLQEAQKGKLPRPEVLIRLTKARLLVLLFRNKSASFETRSAARIEGKRELVHIASRIEEYPGILQIFTDQIEQVERSLSDEFYEQVSMSERLEILQAMRGDPHGGVSWYFCENQHPFSIGECGRPMEMATCPECGAQVGGLSHHMVAGVTEAAELNTFIAGQ</sequence>
<evidence type="ECO:0000313" key="9">
    <source>
        <dbReference type="Proteomes" id="UP000186594"/>
    </source>
</evidence>
<reference evidence="8 9" key="1">
    <citation type="submission" date="2016-04" db="EMBL/GenBank/DDBJ databases">
        <title>Evolutionary innovation and constraint leading to complex multicellularity in the Ascomycota.</title>
        <authorList>
            <person name="Cisse O."/>
            <person name="Nguyen A."/>
            <person name="Hewitt D.A."/>
            <person name="Jedd G."/>
            <person name="Stajich J.E."/>
        </authorList>
    </citation>
    <scope>NUCLEOTIDE SEQUENCE [LARGE SCALE GENOMIC DNA]</scope>
    <source>
        <strain evidence="8 9">DAH-3</strain>
    </source>
</reference>
<accession>A0A1U7LSF9</accession>
<comment type="caution">
    <text evidence="8">The sequence shown here is derived from an EMBL/GenBank/DDBJ whole genome shotgun (WGS) entry which is preliminary data.</text>
</comment>
<evidence type="ECO:0000256" key="5">
    <source>
        <dbReference type="ARBA" id="ARBA00022833"/>
    </source>
</evidence>
<evidence type="ECO:0000256" key="2">
    <source>
        <dbReference type="ARBA" id="ARBA00022490"/>
    </source>
</evidence>
<keyword evidence="4" id="KW-0863">Zinc-finger</keyword>
<gene>
    <name evidence="8" type="ORF">NEOLI_002084</name>
</gene>
<protein>
    <submittedName>
        <fullName evidence="8">E3 ubiquitin-protein ligase RNF213</fullName>
    </submittedName>
</protein>
<evidence type="ECO:0000256" key="1">
    <source>
        <dbReference type="ARBA" id="ARBA00004496"/>
    </source>
</evidence>
<dbReference type="STRING" id="1198029.A0A1U7LSF9"/>
<dbReference type="AlphaFoldDB" id="A0A1U7LSF9"/>
<keyword evidence="3" id="KW-0479">Metal-binding</keyword>
<dbReference type="InterPro" id="IPR046439">
    <property type="entry name" value="ZF_RZ_dom"/>
</dbReference>
<evidence type="ECO:0000256" key="6">
    <source>
        <dbReference type="ARBA" id="ARBA00022859"/>
    </source>
</evidence>
<dbReference type="GO" id="GO:0002376">
    <property type="term" value="P:immune system process"/>
    <property type="evidence" value="ECO:0007669"/>
    <property type="project" value="UniProtKB-KW"/>
</dbReference>
<dbReference type="EMBL" id="LXFE01000350">
    <property type="protein sequence ID" value="OLL25605.1"/>
    <property type="molecule type" value="Genomic_DNA"/>
</dbReference>
<comment type="subcellular location">
    <subcellularLocation>
        <location evidence="1">Cytoplasm</location>
    </subcellularLocation>
</comment>
<organism evidence="8 9">
    <name type="scientific">Neolecta irregularis (strain DAH-3)</name>
    <dbReference type="NCBI Taxonomy" id="1198029"/>
    <lineage>
        <taxon>Eukaryota</taxon>
        <taxon>Fungi</taxon>
        <taxon>Dikarya</taxon>
        <taxon>Ascomycota</taxon>
        <taxon>Taphrinomycotina</taxon>
        <taxon>Neolectales</taxon>
        <taxon>Neolectaceae</taxon>
        <taxon>Neolecta</taxon>
    </lineage>
</organism>
<dbReference type="Pfam" id="PF20173">
    <property type="entry name" value="ZnF_RZ-type"/>
    <property type="match status" value="1"/>
</dbReference>
<keyword evidence="6" id="KW-0391">Immunity</keyword>
<keyword evidence="5" id="KW-0862">Zinc</keyword>
<evidence type="ECO:0000256" key="3">
    <source>
        <dbReference type="ARBA" id="ARBA00022723"/>
    </source>
</evidence>